<dbReference type="PANTHER" id="PTHR31465">
    <property type="entry name" value="PROTEIN RTA1-RELATED"/>
    <property type="match status" value="1"/>
</dbReference>
<evidence type="ECO:0000256" key="2">
    <source>
        <dbReference type="ARBA" id="ARBA00022692"/>
    </source>
</evidence>
<comment type="subcellular location">
    <subcellularLocation>
        <location evidence="1">Membrane</location>
        <topology evidence="1">Multi-pass membrane protein</topology>
    </subcellularLocation>
</comment>
<organism evidence="7 8">
    <name type="scientific">Phialocephala subalpina</name>
    <dbReference type="NCBI Taxonomy" id="576137"/>
    <lineage>
        <taxon>Eukaryota</taxon>
        <taxon>Fungi</taxon>
        <taxon>Dikarya</taxon>
        <taxon>Ascomycota</taxon>
        <taxon>Pezizomycotina</taxon>
        <taxon>Leotiomycetes</taxon>
        <taxon>Helotiales</taxon>
        <taxon>Mollisiaceae</taxon>
        <taxon>Phialocephala</taxon>
        <taxon>Phialocephala fortinii species complex</taxon>
    </lineage>
</organism>
<feature type="transmembrane region" description="Helical" evidence="6">
    <location>
        <begin position="236"/>
        <end position="256"/>
    </location>
</feature>
<keyword evidence="3 6" id="KW-1133">Transmembrane helix</keyword>
<feature type="transmembrane region" description="Helical" evidence="6">
    <location>
        <begin position="80"/>
        <end position="101"/>
    </location>
</feature>
<feature type="region of interest" description="Disordered" evidence="5">
    <location>
        <begin position="265"/>
        <end position="285"/>
    </location>
</feature>
<proteinExistence type="predicted"/>
<dbReference type="OrthoDB" id="5384040at2759"/>
<dbReference type="Pfam" id="PF04479">
    <property type="entry name" value="RTA1"/>
    <property type="match status" value="1"/>
</dbReference>
<reference evidence="7 8" key="1">
    <citation type="submission" date="2016-03" db="EMBL/GenBank/DDBJ databases">
        <authorList>
            <person name="Ploux O."/>
        </authorList>
    </citation>
    <scope>NUCLEOTIDE SEQUENCE [LARGE SCALE GENOMIC DNA]</scope>
    <source>
        <strain evidence="7 8">UAMH 11012</strain>
    </source>
</reference>
<sequence>MGSCTATSTPDTTWQFCPSIAASDIFIFFFGITTLFHIYQGIRTRKWYTLAVIMGGLWETFAFVGRTLSINSPASEGLYTLWFILILVAPLWINGFVYMILGRMVYNFAPSQTVFRIPARRLGVYFVTLDIIAFLIQMTGAFKAVSGRTNMSAANTGLHIYLVGCGVQQIFILVFFALAFQFNRELRTLYPSEKTAKATRMLYIMYAVILLITIRVIFRLIEYSGGFKSTISDTEAYMYCLDSVPMFVALALLNVVHPGNIMPGKESDLPSRKERKMGKGGYSSADEGLVSSVGLVPVEPRPMV</sequence>
<gene>
    <name evidence="7" type="ORF">PAC_11722</name>
</gene>
<dbReference type="STRING" id="576137.A0A1L7X9W8"/>
<dbReference type="GO" id="GO:0016020">
    <property type="term" value="C:membrane"/>
    <property type="evidence" value="ECO:0007669"/>
    <property type="project" value="UniProtKB-SubCell"/>
</dbReference>
<dbReference type="PANTHER" id="PTHR31465:SF15">
    <property type="entry name" value="LIPID TRANSPORTER ATNI-RELATED"/>
    <property type="match status" value="1"/>
</dbReference>
<evidence type="ECO:0000256" key="1">
    <source>
        <dbReference type="ARBA" id="ARBA00004141"/>
    </source>
</evidence>
<keyword evidence="4 6" id="KW-0472">Membrane</keyword>
<accession>A0A1L7X9W8</accession>
<protein>
    <submittedName>
        <fullName evidence="7">Related to RTA1-involved in 7-aminocholesterol resistance</fullName>
    </submittedName>
</protein>
<evidence type="ECO:0000256" key="4">
    <source>
        <dbReference type="ARBA" id="ARBA00023136"/>
    </source>
</evidence>
<feature type="transmembrane region" description="Helical" evidence="6">
    <location>
        <begin position="122"/>
        <end position="140"/>
    </location>
</feature>
<dbReference type="Proteomes" id="UP000184330">
    <property type="component" value="Unassembled WGS sequence"/>
</dbReference>
<evidence type="ECO:0000313" key="7">
    <source>
        <dbReference type="EMBL" id="CZR61825.1"/>
    </source>
</evidence>
<feature type="transmembrane region" description="Helical" evidence="6">
    <location>
        <begin position="20"/>
        <end position="40"/>
    </location>
</feature>
<evidence type="ECO:0000256" key="5">
    <source>
        <dbReference type="SAM" id="MobiDB-lite"/>
    </source>
</evidence>
<evidence type="ECO:0000256" key="3">
    <source>
        <dbReference type="ARBA" id="ARBA00022989"/>
    </source>
</evidence>
<evidence type="ECO:0000256" key="6">
    <source>
        <dbReference type="SAM" id="Phobius"/>
    </source>
</evidence>
<feature type="transmembrane region" description="Helical" evidence="6">
    <location>
        <begin position="201"/>
        <end position="221"/>
    </location>
</feature>
<keyword evidence="8" id="KW-1185">Reference proteome</keyword>
<dbReference type="AlphaFoldDB" id="A0A1L7X9W8"/>
<dbReference type="EMBL" id="FJOG01000019">
    <property type="protein sequence ID" value="CZR61825.1"/>
    <property type="molecule type" value="Genomic_DNA"/>
</dbReference>
<name>A0A1L7X9W8_9HELO</name>
<feature type="transmembrane region" description="Helical" evidence="6">
    <location>
        <begin position="47"/>
        <end position="68"/>
    </location>
</feature>
<feature type="transmembrane region" description="Helical" evidence="6">
    <location>
        <begin position="160"/>
        <end position="180"/>
    </location>
</feature>
<evidence type="ECO:0000313" key="8">
    <source>
        <dbReference type="Proteomes" id="UP000184330"/>
    </source>
</evidence>
<dbReference type="InterPro" id="IPR007568">
    <property type="entry name" value="RTA1"/>
</dbReference>
<keyword evidence="2 6" id="KW-0812">Transmembrane</keyword>